<dbReference type="EMBL" id="JAKUDN010000001">
    <property type="protein sequence ID" value="MCP8351851.1"/>
    <property type="molecule type" value="Genomic_DNA"/>
</dbReference>
<name>A0ABT1L3T4_9GAMM</name>
<evidence type="ECO:0000313" key="3">
    <source>
        <dbReference type="Proteomes" id="UP001320768"/>
    </source>
</evidence>
<feature type="transmembrane region" description="Helical" evidence="1">
    <location>
        <begin position="20"/>
        <end position="43"/>
    </location>
</feature>
<organism evidence="2 3">
    <name type="scientific">Candidatus Synchoanobacter obligatus</name>
    <dbReference type="NCBI Taxonomy" id="2919597"/>
    <lineage>
        <taxon>Bacteria</taxon>
        <taxon>Pseudomonadati</taxon>
        <taxon>Pseudomonadota</taxon>
        <taxon>Gammaproteobacteria</taxon>
        <taxon>Candidatus Comchoanobacterales</taxon>
        <taxon>Candidatus Comchoanobacteraceae</taxon>
        <taxon>Candidatus Synchoanobacter</taxon>
    </lineage>
</organism>
<evidence type="ECO:0000313" key="2">
    <source>
        <dbReference type="EMBL" id="MCP8351851.1"/>
    </source>
</evidence>
<sequence>MNLQQLLLADIGVIMAIPGSILAFNSLLSIGLACLFTAFLIYLENKTYQALKCHRIQTLPGVKMSGQQYL</sequence>
<keyword evidence="1" id="KW-0812">Transmembrane</keyword>
<reference evidence="2 3" key="1">
    <citation type="journal article" date="2022" name="Nat. Microbiol.">
        <title>The microbiome of a bacterivorous marine choanoflagellate contains a resource-demanding obligate bacterial associate.</title>
        <authorList>
            <person name="Needham D.M."/>
            <person name="Poirier C."/>
            <person name="Bachy C."/>
            <person name="George E.E."/>
            <person name="Wilken S."/>
            <person name="Yung C.C.M."/>
            <person name="Limardo A.J."/>
            <person name="Morando M."/>
            <person name="Sudek L."/>
            <person name="Malmstrom R.R."/>
            <person name="Keeling P.J."/>
            <person name="Santoro A.E."/>
            <person name="Worden A.Z."/>
        </authorList>
    </citation>
    <scope>NUCLEOTIDE SEQUENCE [LARGE SCALE GENOMIC DNA]</scope>
    <source>
        <strain evidence="2 3">Comchoano-2</strain>
    </source>
</reference>
<evidence type="ECO:0000256" key="1">
    <source>
        <dbReference type="SAM" id="Phobius"/>
    </source>
</evidence>
<comment type="caution">
    <text evidence="2">The sequence shown here is derived from an EMBL/GenBank/DDBJ whole genome shotgun (WGS) entry which is preliminary data.</text>
</comment>
<dbReference type="RefSeq" id="WP_258568960.1">
    <property type="nucleotide sequence ID" value="NZ_JAKUDN010000001.1"/>
</dbReference>
<keyword evidence="3" id="KW-1185">Reference proteome</keyword>
<accession>A0ABT1L3T4</accession>
<dbReference type="Proteomes" id="UP001320768">
    <property type="component" value="Unassembled WGS sequence"/>
</dbReference>
<protein>
    <submittedName>
        <fullName evidence="2">Uncharacterized protein</fullName>
    </submittedName>
</protein>
<keyword evidence="1" id="KW-0472">Membrane</keyword>
<gene>
    <name evidence="2" type="ORF">MKS91_00885</name>
</gene>
<keyword evidence="1" id="KW-1133">Transmembrane helix</keyword>
<proteinExistence type="predicted"/>